<dbReference type="InterPro" id="IPR016181">
    <property type="entry name" value="Acyl_CoA_acyltransferase"/>
</dbReference>
<accession>A0A0D2NTI7</accession>
<keyword evidence="3" id="KW-1185">Reference proteome</keyword>
<gene>
    <name evidence="2" type="ORF">HYPSUDRAFT_77508</name>
</gene>
<dbReference type="PANTHER" id="PTHR43415:SF3">
    <property type="entry name" value="GNAT-FAMILY ACETYLTRANSFERASE"/>
    <property type="match status" value="1"/>
</dbReference>
<dbReference type="OrthoDB" id="630895at2759"/>
<feature type="domain" description="N-acetyltransferase" evidence="1">
    <location>
        <begin position="69"/>
        <end position="221"/>
    </location>
</feature>
<dbReference type="PROSITE" id="PS51186">
    <property type="entry name" value="GNAT"/>
    <property type="match status" value="1"/>
</dbReference>
<reference evidence="3" key="1">
    <citation type="submission" date="2014-04" db="EMBL/GenBank/DDBJ databases">
        <title>Evolutionary Origins and Diversification of the Mycorrhizal Mutualists.</title>
        <authorList>
            <consortium name="DOE Joint Genome Institute"/>
            <consortium name="Mycorrhizal Genomics Consortium"/>
            <person name="Kohler A."/>
            <person name="Kuo A."/>
            <person name="Nagy L.G."/>
            <person name="Floudas D."/>
            <person name="Copeland A."/>
            <person name="Barry K.W."/>
            <person name="Cichocki N."/>
            <person name="Veneault-Fourrey C."/>
            <person name="LaButti K."/>
            <person name="Lindquist E.A."/>
            <person name="Lipzen A."/>
            <person name="Lundell T."/>
            <person name="Morin E."/>
            <person name="Murat C."/>
            <person name="Riley R."/>
            <person name="Ohm R."/>
            <person name="Sun H."/>
            <person name="Tunlid A."/>
            <person name="Henrissat B."/>
            <person name="Grigoriev I.V."/>
            <person name="Hibbett D.S."/>
            <person name="Martin F."/>
        </authorList>
    </citation>
    <scope>NUCLEOTIDE SEQUENCE [LARGE SCALE GENOMIC DNA]</scope>
    <source>
        <strain evidence="3">FD-334 SS-4</strain>
    </source>
</reference>
<dbReference type="Pfam" id="PF00583">
    <property type="entry name" value="Acetyltransf_1"/>
    <property type="match status" value="1"/>
</dbReference>
<sequence>MSEHMEDGRYCRIGCFKFDIKTVCTPTFFWREGRKYDLLTPISYFSLSAAWYMPSILRFIVPRGAKLKDEFKDAIENQTEMFCIIDTMPISSESTSTTETAPTDGQPAARRVAWYHDTPRFVGFTALWAHPERGIRRSEFSLVLLPEAQGKGIGTAVTRSMLDHAFIHLYMHRIWLAVFEGNDKAIAVYRKCGFVEEGRMRKANWFAGQWKDEIYMGILIEDWTETKKVAKI</sequence>
<evidence type="ECO:0000313" key="3">
    <source>
        <dbReference type="Proteomes" id="UP000054270"/>
    </source>
</evidence>
<dbReference type="EMBL" id="KN817552">
    <property type="protein sequence ID" value="KJA22154.1"/>
    <property type="molecule type" value="Genomic_DNA"/>
</dbReference>
<dbReference type="AlphaFoldDB" id="A0A0D2NTI7"/>
<dbReference type="Gene3D" id="3.40.630.30">
    <property type="match status" value="1"/>
</dbReference>
<dbReference type="PANTHER" id="PTHR43415">
    <property type="entry name" value="SPERMIDINE N(1)-ACETYLTRANSFERASE"/>
    <property type="match status" value="1"/>
</dbReference>
<name>A0A0D2NTI7_HYPSF</name>
<protein>
    <recommendedName>
        <fullName evidence="1">N-acetyltransferase domain-containing protein</fullName>
    </recommendedName>
</protein>
<dbReference type="SUPFAM" id="SSF55729">
    <property type="entry name" value="Acyl-CoA N-acyltransferases (Nat)"/>
    <property type="match status" value="1"/>
</dbReference>
<dbReference type="GO" id="GO:0016747">
    <property type="term" value="F:acyltransferase activity, transferring groups other than amino-acyl groups"/>
    <property type="evidence" value="ECO:0007669"/>
    <property type="project" value="InterPro"/>
</dbReference>
<organism evidence="2 3">
    <name type="scientific">Hypholoma sublateritium (strain FD-334 SS-4)</name>
    <dbReference type="NCBI Taxonomy" id="945553"/>
    <lineage>
        <taxon>Eukaryota</taxon>
        <taxon>Fungi</taxon>
        <taxon>Dikarya</taxon>
        <taxon>Basidiomycota</taxon>
        <taxon>Agaricomycotina</taxon>
        <taxon>Agaricomycetes</taxon>
        <taxon>Agaricomycetidae</taxon>
        <taxon>Agaricales</taxon>
        <taxon>Agaricineae</taxon>
        <taxon>Strophariaceae</taxon>
        <taxon>Hypholoma</taxon>
    </lineage>
</organism>
<evidence type="ECO:0000259" key="1">
    <source>
        <dbReference type="PROSITE" id="PS51186"/>
    </source>
</evidence>
<dbReference type="CDD" id="cd04301">
    <property type="entry name" value="NAT_SF"/>
    <property type="match status" value="1"/>
</dbReference>
<dbReference type="Proteomes" id="UP000054270">
    <property type="component" value="Unassembled WGS sequence"/>
</dbReference>
<dbReference type="InterPro" id="IPR000182">
    <property type="entry name" value="GNAT_dom"/>
</dbReference>
<proteinExistence type="predicted"/>
<evidence type="ECO:0000313" key="2">
    <source>
        <dbReference type="EMBL" id="KJA22154.1"/>
    </source>
</evidence>